<dbReference type="InterPro" id="IPR051453">
    <property type="entry name" value="MBL_Glyoxalase_II"/>
</dbReference>
<proteinExistence type="predicted"/>
<dbReference type="OrthoDB" id="9802248at2"/>
<keyword evidence="3" id="KW-0378">Hydrolase</keyword>
<evidence type="ECO:0000256" key="2">
    <source>
        <dbReference type="ARBA" id="ARBA00022723"/>
    </source>
</evidence>
<dbReference type="CDD" id="cd06262">
    <property type="entry name" value="metallo-hydrolase-like_MBL-fold"/>
    <property type="match status" value="1"/>
</dbReference>
<feature type="domain" description="Metallo-beta-lactamase" evidence="5">
    <location>
        <begin position="12"/>
        <end position="188"/>
    </location>
</feature>
<reference evidence="6 7" key="1">
    <citation type="submission" date="2017-02" db="EMBL/GenBank/DDBJ databases">
        <authorList>
            <person name="Peterson S.W."/>
        </authorList>
    </citation>
    <scope>NUCLEOTIDE SEQUENCE [LARGE SCALE GENOMIC DNA]</scope>
    <source>
        <strain evidence="6 7">DSM 15102</strain>
    </source>
</reference>
<name>A0A1T4K0U3_9FIRM</name>
<evidence type="ECO:0000313" key="6">
    <source>
        <dbReference type="EMBL" id="SJZ36096.1"/>
    </source>
</evidence>
<dbReference type="Gene3D" id="3.60.15.10">
    <property type="entry name" value="Ribonuclease Z/Hydroxyacylglutathione hydrolase-like"/>
    <property type="match status" value="1"/>
</dbReference>
<dbReference type="AlphaFoldDB" id="A0A1T4K0U3"/>
<dbReference type="EMBL" id="FUWV01000001">
    <property type="protein sequence ID" value="SJZ36096.1"/>
    <property type="molecule type" value="Genomic_DNA"/>
</dbReference>
<dbReference type="SMART" id="SM00849">
    <property type="entry name" value="Lactamase_B"/>
    <property type="match status" value="1"/>
</dbReference>
<protein>
    <submittedName>
        <fullName evidence="6">Glyoxylase, beta-lactamase superfamily II</fullName>
    </submittedName>
</protein>
<comment type="cofactor">
    <cofactor evidence="1">
        <name>Zn(2+)</name>
        <dbReference type="ChEBI" id="CHEBI:29105"/>
    </cofactor>
</comment>
<gene>
    <name evidence="6" type="ORF">SAMN02745973_00271</name>
</gene>
<keyword evidence="2" id="KW-0479">Metal-binding</keyword>
<dbReference type="PANTHER" id="PTHR46233:SF3">
    <property type="entry name" value="HYDROXYACYLGLUTATHIONE HYDROLASE GLOC"/>
    <property type="match status" value="1"/>
</dbReference>
<dbReference type="PANTHER" id="PTHR46233">
    <property type="entry name" value="HYDROXYACYLGLUTATHIONE HYDROLASE GLOC"/>
    <property type="match status" value="1"/>
</dbReference>
<dbReference type="RefSeq" id="WP_087677711.1">
    <property type="nucleotide sequence ID" value="NZ_FUWV01000001.1"/>
</dbReference>
<dbReference type="GO" id="GO:0016787">
    <property type="term" value="F:hydrolase activity"/>
    <property type="evidence" value="ECO:0007669"/>
    <property type="project" value="UniProtKB-KW"/>
</dbReference>
<dbReference type="SUPFAM" id="SSF56281">
    <property type="entry name" value="Metallo-hydrolase/oxidoreductase"/>
    <property type="match status" value="1"/>
</dbReference>
<dbReference type="InterPro" id="IPR001279">
    <property type="entry name" value="Metallo-B-lactamas"/>
</dbReference>
<evidence type="ECO:0000256" key="4">
    <source>
        <dbReference type="ARBA" id="ARBA00022833"/>
    </source>
</evidence>
<sequence>MKIERIPVGTIQANCYILGCNFTKEGIIIDPGADAQGLISKIKELDLKIKYILLTHGHYDHIAAVNEIKRKIKVPICIHSLDKEMLENPELNLSTMFGQSMSVSYDIELKEGDVLSIGNIKLKIIHTPGHTPGGICIVGDQEVFTGDTLFAGSIGRTDFPQGSMKKLLSSIKNKLFVLPGDTKIYPGHGPSSTIEQEKNTNPFFR</sequence>
<evidence type="ECO:0000256" key="3">
    <source>
        <dbReference type="ARBA" id="ARBA00022801"/>
    </source>
</evidence>
<evidence type="ECO:0000259" key="5">
    <source>
        <dbReference type="SMART" id="SM00849"/>
    </source>
</evidence>
<keyword evidence="4" id="KW-0862">Zinc</keyword>
<accession>A0A1T4K0U3</accession>
<keyword evidence="7" id="KW-1185">Reference proteome</keyword>
<evidence type="ECO:0000256" key="1">
    <source>
        <dbReference type="ARBA" id="ARBA00001947"/>
    </source>
</evidence>
<dbReference type="InterPro" id="IPR036866">
    <property type="entry name" value="RibonucZ/Hydroxyglut_hydro"/>
</dbReference>
<evidence type="ECO:0000313" key="7">
    <source>
        <dbReference type="Proteomes" id="UP000196365"/>
    </source>
</evidence>
<organism evidence="6 7">
    <name type="scientific">Garciella nitratireducens DSM 15102</name>
    <dbReference type="NCBI Taxonomy" id="1121911"/>
    <lineage>
        <taxon>Bacteria</taxon>
        <taxon>Bacillati</taxon>
        <taxon>Bacillota</taxon>
        <taxon>Clostridia</taxon>
        <taxon>Eubacteriales</taxon>
        <taxon>Eubacteriaceae</taxon>
        <taxon>Garciella</taxon>
    </lineage>
</organism>
<dbReference type="GO" id="GO:0046872">
    <property type="term" value="F:metal ion binding"/>
    <property type="evidence" value="ECO:0007669"/>
    <property type="project" value="UniProtKB-KW"/>
</dbReference>
<dbReference type="Pfam" id="PF00753">
    <property type="entry name" value="Lactamase_B"/>
    <property type="match status" value="1"/>
</dbReference>
<dbReference type="Proteomes" id="UP000196365">
    <property type="component" value="Unassembled WGS sequence"/>
</dbReference>